<dbReference type="InterPro" id="IPR018688">
    <property type="entry name" value="PpoB2-like"/>
</dbReference>
<dbReference type="Pfam" id="PF09948">
    <property type="entry name" value="PpoB2"/>
    <property type="match status" value="1"/>
</dbReference>
<keyword evidence="3" id="KW-1185">Reference proteome</keyword>
<feature type="transmembrane region" description="Helical" evidence="1">
    <location>
        <begin position="54"/>
        <end position="80"/>
    </location>
</feature>
<feature type="transmembrane region" description="Helical" evidence="1">
    <location>
        <begin position="12"/>
        <end position="34"/>
    </location>
</feature>
<accession>A0A923MPS4</accession>
<comment type="caution">
    <text evidence="2">The sequence shown here is derived from an EMBL/GenBank/DDBJ whole genome shotgun (WGS) entry which is preliminary data.</text>
</comment>
<dbReference type="EMBL" id="JACORT010000002">
    <property type="protein sequence ID" value="MBC5782626.1"/>
    <property type="molecule type" value="Genomic_DNA"/>
</dbReference>
<feature type="transmembrane region" description="Helical" evidence="1">
    <location>
        <begin position="100"/>
        <end position="120"/>
    </location>
</feature>
<reference evidence="2" key="1">
    <citation type="submission" date="2020-08" db="EMBL/GenBank/DDBJ databases">
        <title>Ramlibacter sp. USB13 16S ribosomal RNA gene genome sequencing and assembly.</title>
        <authorList>
            <person name="Kang M."/>
        </authorList>
    </citation>
    <scope>NUCLEOTIDE SEQUENCE</scope>
    <source>
        <strain evidence="2">USB13</strain>
    </source>
</reference>
<organism evidence="2 3">
    <name type="scientific">Ramlibacter cellulosilyticus</name>
    <dbReference type="NCBI Taxonomy" id="2764187"/>
    <lineage>
        <taxon>Bacteria</taxon>
        <taxon>Pseudomonadati</taxon>
        <taxon>Pseudomonadota</taxon>
        <taxon>Betaproteobacteria</taxon>
        <taxon>Burkholderiales</taxon>
        <taxon>Comamonadaceae</taxon>
        <taxon>Ramlibacter</taxon>
    </lineage>
</organism>
<protein>
    <submittedName>
        <fullName evidence="2">DUF2182 domain-containing protein</fullName>
    </submittedName>
</protein>
<keyword evidence="1" id="KW-1133">Transmembrane helix</keyword>
<sequence length="250" mass="26678">MVPPMHGIARPLATTGLAVAVALAAWALLAWMALDMGHPLVQLTMPGAPDWSPANVAAIFAMWSVMMAAMMLPSALPMLLAFARMEEQPGQAGRARAFEAAYLAVWVGFSALATGLQWVLQWMDWVDPMIVSTSKELNAGLLLIAGAYQFSPLKRVCLARCRTPAAFLVGEWRPHVRGAWVMGLRHGAMCVGCCWALMALLFVGGVMNIAWVAALAVAVAVEKMVPGGERVAMVLGLALIAGGLSRMFFS</sequence>
<name>A0A923MPS4_9BURK</name>
<evidence type="ECO:0000256" key="1">
    <source>
        <dbReference type="SAM" id="Phobius"/>
    </source>
</evidence>
<gene>
    <name evidence="2" type="ORF">H8N03_06690</name>
</gene>
<feature type="transmembrane region" description="Helical" evidence="1">
    <location>
        <begin position="186"/>
        <end position="219"/>
    </location>
</feature>
<proteinExistence type="predicted"/>
<keyword evidence="1" id="KW-0812">Transmembrane</keyword>
<keyword evidence="1" id="KW-0472">Membrane</keyword>
<dbReference type="Proteomes" id="UP000608513">
    <property type="component" value="Unassembled WGS sequence"/>
</dbReference>
<feature type="transmembrane region" description="Helical" evidence="1">
    <location>
        <begin position="231"/>
        <end position="249"/>
    </location>
</feature>
<evidence type="ECO:0000313" key="3">
    <source>
        <dbReference type="Proteomes" id="UP000608513"/>
    </source>
</evidence>
<dbReference type="AlphaFoldDB" id="A0A923MPS4"/>
<evidence type="ECO:0000313" key="2">
    <source>
        <dbReference type="EMBL" id="MBC5782626.1"/>
    </source>
</evidence>